<evidence type="ECO:0000256" key="4">
    <source>
        <dbReference type="ARBA" id="ARBA00022676"/>
    </source>
</evidence>
<keyword evidence="4 11" id="KW-0328">Glycosyltransferase</keyword>
<dbReference type="GO" id="GO:0032580">
    <property type="term" value="C:Golgi cisterna membrane"/>
    <property type="evidence" value="ECO:0007669"/>
    <property type="project" value="UniProtKB-SubCell"/>
</dbReference>
<protein>
    <recommendedName>
        <fullName evidence="11">Fucosyltransferase</fullName>
        <ecNumber evidence="11">2.4.1.-</ecNumber>
    </recommendedName>
</protein>
<feature type="domain" description="Fucosyltransferase C-terminal" evidence="12">
    <location>
        <begin position="213"/>
        <end position="407"/>
    </location>
</feature>
<evidence type="ECO:0000256" key="1">
    <source>
        <dbReference type="ARBA" id="ARBA00004167"/>
    </source>
</evidence>
<evidence type="ECO:0000313" key="14">
    <source>
        <dbReference type="EMBL" id="CAF0723527.1"/>
    </source>
</evidence>
<evidence type="ECO:0000259" key="13">
    <source>
        <dbReference type="Pfam" id="PF17039"/>
    </source>
</evidence>
<dbReference type="Pfam" id="PF17039">
    <property type="entry name" value="Glyco_tran_10_N"/>
    <property type="match status" value="1"/>
</dbReference>
<evidence type="ECO:0000256" key="6">
    <source>
        <dbReference type="ARBA" id="ARBA00022692"/>
    </source>
</evidence>
<dbReference type="UniPathway" id="UPA00378"/>
<feature type="domain" description="Fucosyltransferase N-terminal" evidence="13">
    <location>
        <begin position="78"/>
        <end position="209"/>
    </location>
</feature>
<evidence type="ECO:0000313" key="15">
    <source>
        <dbReference type="Proteomes" id="UP000663879"/>
    </source>
</evidence>
<dbReference type="GO" id="GO:0046920">
    <property type="term" value="F:alpha-(1-&gt;3)-fucosyltransferase activity"/>
    <property type="evidence" value="ECO:0007669"/>
    <property type="project" value="TreeGrafter"/>
</dbReference>
<comment type="pathway">
    <text evidence="2">Protein modification; protein glycosylation.</text>
</comment>
<keyword evidence="5 11" id="KW-0808">Transferase</keyword>
<feature type="transmembrane region" description="Helical" evidence="11">
    <location>
        <begin position="12"/>
        <end position="29"/>
    </location>
</feature>
<accession>A0A813MWQ2</accession>
<reference evidence="14" key="1">
    <citation type="submission" date="2021-02" db="EMBL/GenBank/DDBJ databases">
        <authorList>
            <person name="Nowell W R."/>
        </authorList>
    </citation>
    <scope>NUCLEOTIDE SEQUENCE</scope>
    <source>
        <strain evidence="14">Ploen Becks lab</strain>
    </source>
</reference>
<dbReference type="Pfam" id="PF00852">
    <property type="entry name" value="Glyco_transf_10"/>
    <property type="match status" value="1"/>
</dbReference>
<dbReference type="PANTHER" id="PTHR11929:SF226">
    <property type="entry name" value="ATP-DEPENDENT DNA HELICASE-RELATED"/>
    <property type="match status" value="1"/>
</dbReference>
<dbReference type="AlphaFoldDB" id="A0A813MWQ2"/>
<evidence type="ECO:0000256" key="7">
    <source>
        <dbReference type="ARBA" id="ARBA00022968"/>
    </source>
</evidence>
<dbReference type="SUPFAM" id="SSF53756">
    <property type="entry name" value="UDP-Glycosyltransferase/glycogen phosphorylase"/>
    <property type="match status" value="1"/>
</dbReference>
<dbReference type="InterPro" id="IPR055270">
    <property type="entry name" value="Glyco_tran_10_C"/>
</dbReference>
<dbReference type="EMBL" id="CAJNOC010000180">
    <property type="protein sequence ID" value="CAF0723527.1"/>
    <property type="molecule type" value="Genomic_DNA"/>
</dbReference>
<dbReference type="Proteomes" id="UP000663879">
    <property type="component" value="Unassembled WGS sequence"/>
</dbReference>
<dbReference type="PANTHER" id="PTHR11929">
    <property type="entry name" value="ALPHA- 1,3 -FUCOSYLTRANSFERASE"/>
    <property type="match status" value="1"/>
</dbReference>
<dbReference type="InterPro" id="IPR038577">
    <property type="entry name" value="GT10-like_C_sf"/>
</dbReference>
<organism evidence="14 15">
    <name type="scientific">Brachionus calyciflorus</name>
    <dbReference type="NCBI Taxonomy" id="104777"/>
    <lineage>
        <taxon>Eukaryota</taxon>
        <taxon>Metazoa</taxon>
        <taxon>Spiralia</taxon>
        <taxon>Gnathifera</taxon>
        <taxon>Rotifera</taxon>
        <taxon>Eurotatoria</taxon>
        <taxon>Monogononta</taxon>
        <taxon>Pseudotrocha</taxon>
        <taxon>Ploima</taxon>
        <taxon>Brachionidae</taxon>
        <taxon>Brachionus</taxon>
    </lineage>
</organism>
<keyword evidence="6 11" id="KW-0812">Transmembrane</keyword>
<keyword evidence="9 11" id="KW-0472">Membrane</keyword>
<keyword evidence="11" id="KW-0333">Golgi apparatus</keyword>
<sequence length="419" mass="50966">MRTFRFRNLKLKLVISISLFFITIFFKFSPNDEQSHFSKQIIKTSFINNDILNNHQKASNEYKTIYQLPRWLKDKNEKYVILEYTNVFFRPKFCGKKREDIFDSNVEKCEYKNCEYTCDKINYLSKADALIFHLRDLEIEFKKNFTNFEIWLNSTNQIPFKTTFDKLKNNHEQIWILWNDEARKIDRRFNWISQLFNWTLTYKTDAEIFEGQNAILWFVSNCKSKLRLKIALELSKFYPVHIYGRCNLSNNLTQEEFEKIYPFIKIFNYEKESVYCGKKSKCEKEKFQTYKYYIAFENNNCSSYISEKLWKSLKEQMIPIVLQPTRQSYENYQIPAKSFIHLEDYAFDVEKLGNHLRQIDNNFDIYYEHLKWTLNYNTYIEAKQAEPHRMCQMCKQLNTYKDRISYNKIVGFFNDNCKT</sequence>
<dbReference type="InterPro" id="IPR031481">
    <property type="entry name" value="Glyco_tran_10_N"/>
</dbReference>
<proteinExistence type="inferred from homology"/>
<comment type="subcellular location">
    <subcellularLocation>
        <location evidence="11">Golgi apparatus</location>
        <location evidence="11">Golgi stack membrane</location>
        <topology evidence="11">Single-pass type II membrane protein</topology>
    </subcellularLocation>
    <subcellularLocation>
        <location evidence="1">Membrane</location>
        <topology evidence="1">Single-pass membrane protein</topology>
    </subcellularLocation>
</comment>
<evidence type="ECO:0000256" key="8">
    <source>
        <dbReference type="ARBA" id="ARBA00022989"/>
    </source>
</evidence>
<keyword evidence="10" id="KW-0325">Glycoprotein</keyword>
<dbReference type="Gene3D" id="3.40.50.11660">
    <property type="entry name" value="Glycosyl transferase family 10, C-terminal domain"/>
    <property type="match status" value="1"/>
</dbReference>
<comment type="similarity">
    <text evidence="3 11">Belongs to the glycosyltransferase 10 family.</text>
</comment>
<dbReference type="OrthoDB" id="427096at2759"/>
<evidence type="ECO:0000256" key="2">
    <source>
        <dbReference type="ARBA" id="ARBA00004922"/>
    </source>
</evidence>
<evidence type="ECO:0000256" key="9">
    <source>
        <dbReference type="ARBA" id="ARBA00023136"/>
    </source>
</evidence>
<dbReference type="InterPro" id="IPR001503">
    <property type="entry name" value="Glyco_trans_10"/>
</dbReference>
<dbReference type="EC" id="2.4.1.-" evidence="11"/>
<evidence type="ECO:0000259" key="12">
    <source>
        <dbReference type="Pfam" id="PF00852"/>
    </source>
</evidence>
<name>A0A813MWQ2_9BILA</name>
<evidence type="ECO:0000256" key="3">
    <source>
        <dbReference type="ARBA" id="ARBA00008919"/>
    </source>
</evidence>
<keyword evidence="8 11" id="KW-1133">Transmembrane helix</keyword>
<evidence type="ECO:0000256" key="11">
    <source>
        <dbReference type="RuleBase" id="RU003832"/>
    </source>
</evidence>
<gene>
    <name evidence="14" type="ORF">OXX778_LOCUS2337</name>
</gene>
<comment type="caution">
    <text evidence="14">The sequence shown here is derived from an EMBL/GenBank/DDBJ whole genome shotgun (WGS) entry which is preliminary data.</text>
</comment>
<evidence type="ECO:0000256" key="5">
    <source>
        <dbReference type="ARBA" id="ARBA00022679"/>
    </source>
</evidence>
<keyword evidence="7" id="KW-0735">Signal-anchor</keyword>
<keyword evidence="15" id="KW-1185">Reference proteome</keyword>
<evidence type="ECO:0000256" key="10">
    <source>
        <dbReference type="ARBA" id="ARBA00023180"/>
    </source>
</evidence>